<sequence length="437" mass="47072">MTAVVYALGVVVFLLGVALSIALHEMGHMWPAKKFGVKVTQFFVGFGRTVWSFRRGETEYGLKAIPLGGFVKLVGMLPPERGVGSADGDPQHARTSNTGLFTQLASDARQLEYETVTTADTDRLFYRKPWWQKVIVMAGGPTVNLLIATLLFAVSFMGFGVAMPTTTVGQVADCAITDAEAGRACTDADPPTPARQAGLQAGDLITSFDGEQVTSWDQLTRLIRANGDQTATMSFERDGSERTVDVTTSVLARAALDDPERVENVGFLGVTPTVEVERQGPLFVVEEMGRMISQTAEAIVHLPARMVEVVKAVFGAEREQDGPISIVGASRVAGELVTVDQPTFAEGTQRIITLLAGLNLFLWLFNLIPLLPLDGGHIAGALWEALRRGWARLRGRPDPGYVDVAKMLPVAYAVGSVLMLMGVVLIFADIVNPVSLL</sequence>
<dbReference type="OrthoDB" id="9782003at2"/>
<dbReference type="EMBL" id="RDBF01000002">
    <property type="protein sequence ID" value="RLV56980.1"/>
    <property type="molecule type" value="Genomic_DNA"/>
</dbReference>
<evidence type="ECO:0000256" key="3">
    <source>
        <dbReference type="ARBA" id="ARBA00007931"/>
    </source>
</evidence>
<dbReference type="AlphaFoldDB" id="A0A3L8PNT1"/>
<evidence type="ECO:0000256" key="5">
    <source>
        <dbReference type="ARBA" id="ARBA00022692"/>
    </source>
</evidence>
<keyword evidence="10 11" id="KW-0472">Membrane</keyword>
<evidence type="ECO:0000256" key="6">
    <source>
        <dbReference type="ARBA" id="ARBA00022801"/>
    </source>
</evidence>
<evidence type="ECO:0000313" key="14">
    <source>
        <dbReference type="Proteomes" id="UP000282515"/>
    </source>
</evidence>
<keyword evidence="9 13" id="KW-0482">Metalloprotease</keyword>
<evidence type="ECO:0000313" key="13">
    <source>
        <dbReference type="EMBL" id="RLV56980.1"/>
    </source>
</evidence>
<dbReference type="PANTHER" id="PTHR42837:SF2">
    <property type="entry name" value="MEMBRANE METALLOPROTEASE ARASP2, CHLOROPLASTIC-RELATED"/>
    <property type="match status" value="1"/>
</dbReference>
<dbReference type="CDD" id="cd23081">
    <property type="entry name" value="cpPDZ_EcRseP-like"/>
    <property type="match status" value="1"/>
</dbReference>
<dbReference type="Pfam" id="PF17820">
    <property type="entry name" value="PDZ_6"/>
    <property type="match status" value="1"/>
</dbReference>
<comment type="similarity">
    <text evidence="3">Belongs to the peptidase M50B family.</text>
</comment>
<dbReference type="InterPro" id="IPR004387">
    <property type="entry name" value="Pept_M50_Zn"/>
</dbReference>
<name>A0A3L8PNT1_9ACTN</name>
<evidence type="ECO:0000256" key="8">
    <source>
        <dbReference type="ARBA" id="ARBA00022989"/>
    </source>
</evidence>
<dbReference type="Proteomes" id="UP000282515">
    <property type="component" value="Unassembled WGS sequence"/>
</dbReference>
<feature type="transmembrane region" description="Helical" evidence="11">
    <location>
        <begin position="6"/>
        <end position="24"/>
    </location>
</feature>
<keyword evidence="7" id="KW-0862">Zinc</keyword>
<protein>
    <submittedName>
        <fullName evidence="13">RIP metalloprotease</fullName>
    </submittedName>
</protein>
<evidence type="ECO:0000256" key="10">
    <source>
        <dbReference type="ARBA" id="ARBA00023136"/>
    </source>
</evidence>
<evidence type="ECO:0000256" key="4">
    <source>
        <dbReference type="ARBA" id="ARBA00022670"/>
    </source>
</evidence>
<gene>
    <name evidence="13" type="ORF">D9V41_04255</name>
</gene>
<dbReference type="GO" id="GO:0016020">
    <property type="term" value="C:membrane"/>
    <property type="evidence" value="ECO:0007669"/>
    <property type="project" value="UniProtKB-SubCell"/>
</dbReference>
<feature type="domain" description="PDZ" evidence="12">
    <location>
        <begin position="155"/>
        <end position="239"/>
    </location>
</feature>
<dbReference type="SMART" id="SM00228">
    <property type="entry name" value="PDZ"/>
    <property type="match status" value="1"/>
</dbReference>
<organism evidence="13 14">
    <name type="scientific">Aeromicrobium phragmitis</name>
    <dbReference type="NCBI Taxonomy" id="2478914"/>
    <lineage>
        <taxon>Bacteria</taxon>
        <taxon>Bacillati</taxon>
        <taxon>Actinomycetota</taxon>
        <taxon>Actinomycetes</taxon>
        <taxon>Propionibacteriales</taxon>
        <taxon>Nocardioidaceae</taxon>
        <taxon>Aeromicrobium</taxon>
    </lineage>
</organism>
<evidence type="ECO:0000256" key="7">
    <source>
        <dbReference type="ARBA" id="ARBA00022833"/>
    </source>
</evidence>
<dbReference type="GO" id="GO:0006508">
    <property type="term" value="P:proteolysis"/>
    <property type="evidence" value="ECO:0007669"/>
    <property type="project" value="UniProtKB-KW"/>
</dbReference>
<comment type="caution">
    <text evidence="13">The sequence shown here is derived from an EMBL/GenBank/DDBJ whole genome shotgun (WGS) entry which is preliminary data.</text>
</comment>
<feature type="transmembrane region" description="Helical" evidence="11">
    <location>
        <begin position="407"/>
        <end position="428"/>
    </location>
</feature>
<dbReference type="RefSeq" id="WP_121793281.1">
    <property type="nucleotide sequence ID" value="NZ_RDBF01000002.1"/>
</dbReference>
<dbReference type="InterPro" id="IPR008915">
    <property type="entry name" value="Peptidase_M50"/>
</dbReference>
<comment type="cofactor">
    <cofactor evidence="1">
        <name>Zn(2+)</name>
        <dbReference type="ChEBI" id="CHEBI:29105"/>
    </cofactor>
</comment>
<evidence type="ECO:0000256" key="2">
    <source>
        <dbReference type="ARBA" id="ARBA00004141"/>
    </source>
</evidence>
<evidence type="ECO:0000256" key="9">
    <source>
        <dbReference type="ARBA" id="ARBA00023049"/>
    </source>
</evidence>
<dbReference type="GO" id="GO:0004222">
    <property type="term" value="F:metalloendopeptidase activity"/>
    <property type="evidence" value="ECO:0007669"/>
    <property type="project" value="InterPro"/>
</dbReference>
<keyword evidence="6" id="KW-0378">Hydrolase</keyword>
<dbReference type="Pfam" id="PF02163">
    <property type="entry name" value="Peptidase_M50"/>
    <property type="match status" value="1"/>
</dbReference>
<keyword evidence="14" id="KW-1185">Reference proteome</keyword>
<dbReference type="PANTHER" id="PTHR42837">
    <property type="entry name" value="REGULATOR OF SIGMA-E PROTEASE RSEP"/>
    <property type="match status" value="1"/>
</dbReference>
<dbReference type="SUPFAM" id="SSF50156">
    <property type="entry name" value="PDZ domain-like"/>
    <property type="match status" value="1"/>
</dbReference>
<keyword evidence="5 11" id="KW-0812">Transmembrane</keyword>
<evidence type="ECO:0000256" key="11">
    <source>
        <dbReference type="SAM" id="Phobius"/>
    </source>
</evidence>
<keyword evidence="8 11" id="KW-1133">Transmembrane helix</keyword>
<comment type="subcellular location">
    <subcellularLocation>
        <location evidence="2">Membrane</location>
        <topology evidence="2">Multi-pass membrane protein</topology>
    </subcellularLocation>
</comment>
<proteinExistence type="inferred from homology"/>
<dbReference type="InterPro" id="IPR036034">
    <property type="entry name" value="PDZ_sf"/>
</dbReference>
<accession>A0A3L8PNT1</accession>
<dbReference type="InterPro" id="IPR041489">
    <property type="entry name" value="PDZ_6"/>
</dbReference>
<feature type="transmembrane region" description="Helical" evidence="11">
    <location>
        <begin position="134"/>
        <end position="159"/>
    </location>
</feature>
<keyword evidence="4 13" id="KW-0645">Protease</keyword>
<feature type="transmembrane region" description="Helical" evidence="11">
    <location>
        <begin position="360"/>
        <end position="386"/>
    </location>
</feature>
<reference evidence="13 14" key="1">
    <citation type="submission" date="2018-10" db="EMBL/GenBank/DDBJ databases">
        <title>Aeromicrobium sp. 9W16Y-2 whole genome shotgun sequence.</title>
        <authorList>
            <person name="Li F."/>
        </authorList>
    </citation>
    <scope>NUCLEOTIDE SEQUENCE [LARGE SCALE GENOMIC DNA]</scope>
    <source>
        <strain evidence="13 14">9W16Y-2</strain>
    </source>
</reference>
<dbReference type="Gene3D" id="2.30.42.10">
    <property type="match status" value="1"/>
</dbReference>
<evidence type="ECO:0000256" key="1">
    <source>
        <dbReference type="ARBA" id="ARBA00001947"/>
    </source>
</evidence>
<evidence type="ECO:0000259" key="12">
    <source>
        <dbReference type="SMART" id="SM00228"/>
    </source>
</evidence>
<dbReference type="InterPro" id="IPR001478">
    <property type="entry name" value="PDZ"/>
</dbReference>
<dbReference type="CDD" id="cd06163">
    <property type="entry name" value="S2P-M50_PDZ_RseP-like"/>
    <property type="match status" value="1"/>
</dbReference>